<comment type="similarity">
    <text evidence="1 2">Belongs to the outer membrane factor (OMF) (TC 1.B.17) family.</text>
</comment>
<dbReference type="AlphaFoldDB" id="A0A222E8I5"/>
<dbReference type="Pfam" id="PF02321">
    <property type="entry name" value="OEP"/>
    <property type="match status" value="2"/>
</dbReference>
<organism evidence="3 4">
    <name type="scientific">Antarctobacter heliothermus</name>
    <dbReference type="NCBI Taxonomy" id="74033"/>
    <lineage>
        <taxon>Bacteria</taxon>
        <taxon>Pseudomonadati</taxon>
        <taxon>Pseudomonadota</taxon>
        <taxon>Alphaproteobacteria</taxon>
        <taxon>Rhodobacterales</taxon>
        <taxon>Roseobacteraceae</taxon>
        <taxon>Antarctobacter</taxon>
    </lineage>
</organism>
<reference evidence="3 4" key="1">
    <citation type="submission" date="2017-07" db="EMBL/GenBank/DDBJ databases">
        <title>Genome Sequence of Antarctobacter heliothermus Strain SMS3 Isolated from a culture of the Diatom Skeletonema marinoi.</title>
        <authorList>
            <person name="Topel M."/>
            <person name="Pinder M.I.M."/>
            <person name="Johansson O.N."/>
            <person name="Kourtchenko O."/>
            <person name="Godhe A."/>
            <person name="Clarke A.K."/>
        </authorList>
    </citation>
    <scope>NUCLEOTIDE SEQUENCE [LARGE SCALE GENOMIC DNA]</scope>
    <source>
        <strain evidence="3 4">SMS3</strain>
    </source>
</reference>
<dbReference type="PROSITE" id="PS51257">
    <property type="entry name" value="PROKAR_LIPOPROTEIN"/>
    <property type="match status" value="1"/>
</dbReference>
<dbReference type="Gene3D" id="2.20.200.10">
    <property type="entry name" value="Outer membrane efflux proteins (OEP)"/>
    <property type="match status" value="1"/>
</dbReference>
<protein>
    <submittedName>
        <fullName evidence="3">Outer membrane protein OprM</fullName>
    </submittedName>
</protein>
<dbReference type="NCBIfam" id="TIGR01845">
    <property type="entry name" value="outer_NodT"/>
    <property type="match status" value="1"/>
</dbReference>
<dbReference type="KEGG" id="aht:ANTHELSMS3_03867"/>
<keyword evidence="2" id="KW-1134">Transmembrane beta strand</keyword>
<gene>
    <name evidence="3" type="primary">oprM</name>
    <name evidence="3" type="ORF">ANTHELSMS3_03867</name>
</gene>
<dbReference type="GO" id="GO:0005886">
    <property type="term" value="C:plasma membrane"/>
    <property type="evidence" value="ECO:0007669"/>
    <property type="project" value="UniProtKB-SubCell"/>
</dbReference>
<keyword evidence="2" id="KW-0564">Palmitate</keyword>
<evidence type="ECO:0000256" key="1">
    <source>
        <dbReference type="ARBA" id="ARBA00007613"/>
    </source>
</evidence>
<keyword evidence="2" id="KW-0472">Membrane</keyword>
<dbReference type="EMBL" id="CP022540">
    <property type="protein sequence ID" value="ASP22486.1"/>
    <property type="molecule type" value="Genomic_DNA"/>
</dbReference>
<evidence type="ECO:0000313" key="4">
    <source>
        <dbReference type="Proteomes" id="UP000203589"/>
    </source>
</evidence>
<dbReference type="RefSeq" id="WP_094036254.1">
    <property type="nucleotide sequence ID" value="NZ_CP022540.1"/>
</dbReference>
<keyword evidence="2" id="KW-0449">Lipoprotein</keyword>
<evidence type="ECO:0000313" key="3">
    <source>
        <dbReference type="EMBL" id="ASP22486.1"/>
    </source>
</evidence>
<sequence length="452" mass="47683">MKPQYLILSLLLAGCAVGPDYQRPEVALQTRFVEGNAASIGAVATQQWWLDYKDPVLTGLVSRGLAQNLDVMAATEAIRQAQANLRMTGVNSAVDGALTAQRTTSGGDAIDGTVTTNSSSLGAALVLDFFGGLQREREAAKASLTAARAEAETVRLAWLAELLSAYSDARYYQEVLALTRTTVKTREETVEITRGQYDAGAATEYELAEAQALLSAARASLPQYAALFDANIYAIATLLNEPAAPILTQLQKGAPQLTTPGGAKTGVPADLLRNRPDVRSAEADLAAAVAEVGVAEAALYPSLSLTGTVSRSEITDSWSFGPQLSLPVFNQGALRAGRDAQISAARQAEIAWRGAVASAVEDVQVAQSNLTRYRQRASLLQTAARDYDRALDLARQNYRSGAITLLNLLETDRNANTARISAAAAVNDAAKAWATLKIATGAGSAAPEQLSN</sequence>
<accession>A0A222E8I5</accession>
<dbReference type="PANTHER" id="PTHR30203:SF32">
    <property type="entry name" value="CATION EFFLUX SYSTEM PROTEIN CUSC"/>
    <property type="match status" value="1"/>
</dbReference>
<dbReference type="InterPro" id="IPR010131">
    <property type="entry name" value="MdtP/NodT-like"/>
</dbReference>
<dbReference type="GO" id="GO:0015562">
    <property type="term" value="F:efflux transmembrane transporter activity"/>
    <property type="evidence" value="ECO:0007669"/>
    <property type="project" value="InterPro"/>
</dbReference>
<name>A0A222E8I5_9RHOB</name>
<dbReference type="InterPro" id="IPR003423">
    <property type="entry name" value="OMP_efflux"/>
</dbReference>
<dbReference type="SUPFAM" id="SSF56954">
    <property type="entry name" value="Outer membrane efflux proteins (OEP)"/>
    <property type="match status" value="1"/>
</dbReference>
<keyword evidence="2" id="KW-0812">Transmembrane</keyword>
<comment type="subcellular location">
    <subcellularLocation>
        <location evidence="2">Cell membrane</location>
        <topology evidence="2">Lipid-anchor</topology>
    </subcellularLocation>
</comment>
<dbReference type="PANTHER" id="PTHR30203">
    <property type="entry name" value="OUTER MEMBRANE CATION EFFLUX PROTEIN"/>
    <property type="match status" value="1"/>
</dbReference>
<evidence type="ECO:0000256" key="2">
    <source>
        <dbReference type="RuleBase" id="RU362097"/>
    </source>
</evidence>
<proteinExistence type="inferred from homology"/>
<keyword evidence="4" id="KW-1185">Reference proteome</keyword>
<dbReference type="OrthoDB" id="7181739at2"/>
<dbReference type="Proteomes" id="UP000203589">
    <property type="component" value="Chromosome"/>
</dbReference>
<dbReference type="Gene3D" id="1.20.1600.10">
    <property type="entry name" value="Outer membrane efflux proteins (OEP)"/>
    <property type="match status" value="1"/>
</dbReference>